<feature type="region of interest" description="Disordered" evidence="1">
    <location>
        <begin position="309"/>
        <end position="336"/>
    </location>
</feature>
<dbReference type="PANTHER" id="PTHR24068">
    <property type="entry name" value="UBIQUITIN-CONJUGATING ENZYME E2"/>
    <property type="match status" value="1"/>
</dbReference>
<dbReference type="InterPro" id="IPR000608">
    <property type="entry name" value="UBC"/>
</dbReference>
<evidence type="ECO:0000256" key="1">
    <source>
        <dbReference type="SAM" id="MobiDB-lite"/>
    </source>
</evidence>
<feature type="compositionally biased region" description="Acidic residues" evidence="1">
    <location>
        <begin position="132"/>
        <end position="152"/>
    </location>
</feature>
<reference evidence="3 4" key="1">
    <citation type="submission" date="2024-04" db="EMBL/GenBank/DDBJ databases">
        <title>genome sequences of Mucor flavus KT1a and Helicostylum pulchrum KT1b strains isolation_sourced from the surface of a dry-aged beef.</title>
        <authorList>
            <person name="Toyotome T."/>
            <person name="Hosono M."/>
            <person name="Torimaru M."/>
            <person name="Fukuda K."/>
            <person name="Mikami N."/>
        </authorList>
    </citation>
    <scope>NUCLEOTIDE SEQUENCE [LARGE SCALE GENOMIC DNA]</scope>
    <source>
        <strain evidence="3 4">KT1b</strain>
    </source>
</reference>
<dbReference type="InterPro" id="IPR016135">
    <property type="entry name" value="UBQ-conjugating_enzyme/RWD"/>
</dbReference>
<feature type="domain" description="UBC core" evidence="2">
    <location>
        <begin position="1"/>
        <end position="121"/>
    </location>
</feature>
<evidence type="ECO:0000259" key="2">
    <source>
        <dbReference type="PROSITE" id="PS50127"/>
    </source>
</evidence>
<accession>A0ABP9YA16</accession>
<comment type="caution">
    <text evidence="3">The sequence shown here is derived from an EMBL/GenBank/DDBJ whole genome shotgun (WGS) entry which is preliminary data.</text>
</comment>
<protein>
    <recommendedName>
        <fullName evidence="2">UBC core domain-containing protein</fullName>
    </recommendedName>
</protein>
<feature type="region of interest" description="Disordered" evidence="1">
    <location>
        <begin position="127"/>
        <end position="162"/>
    </location>
</feature>
<evidence type="ECO:0000313" key="3">
    <source>
        <dbReference type="EMBL" id="GAA5803814.1"/>
    </source>
</evidence>
<dbReference type="EMBL" id="BAABUJ010000030">
    <property type="protein sequence ID" value="GAA5803814.1"/>
    <property type="molecule type" value="Genomic_DNA"/>
</dbReference>
<dbReference type="SMART" id="SM00212">
    <property type="entry name" value="UBCc"/>
    <property type="match status" value="1"/>
</dbReference>
<dbReference type="SUPFAM" id="SSF54495">
    <property type="entry name" value="UBC-like"/>
    <property type="match status" value="1"/>
</dbReference>
<feature type="region of interest" description="Disordered" evidence="1">
    <location>
        <begin position="367"/>
        <end position="387"/>
    </location>
</feature>
<sequence>MLNEIATKRPPDSPYEKGLFKLSIQIPDRYPFQPPQMKFVTYIYHPNIDDTGRICADILKMGEKGEWKPAINLSTALTSLRQLLAAPNPDDPLDADIAREYQLDYPNFLKKAQESTLKHASEDIVLNSEIQSDTEDSIDAVENEEEEEEEDEPIKKTKMSLSLSKKKATLPTVLDNSNLPKKVSRMKLSKKEPAEKRNTIENNTKVLTEQTSCNTDKTEKSNKIIKRINDKPKDVEKVNVGKILEDDGEVEVRKSIRNENSIQLDSAVPAYKKNTDTTESIDPLLKKRSREKSLANLSSKKLKTLLVNHSHPQKETRHFPTEQQDEHFDERKPLGPTTTFNKNIIILSDDDDDDTYGTYGEPALHTLQLSKKTNRNKLSLSKKKRHS</sequence>
<dbReference type="PROSITE" id="PS50127">
    <property type="entry name" value="UBC_2"/>
    <property type="match status" value="1"/>
</dbReference>
<keyword evidence="4" id="KW-1185">Reference proteome</keyword>
<feature type="compositionally biased region" description="Basic and acidic residues" evidence="1">
    <location>
        <begin position="312"/>
        <end position="333"/>
    </location>
</feature>
<dbReference type="Proteomes" id="UP001476247">
    <property type="component" value="Unassembled WGS sequence"/>
</dbReference>
<feature type="compositionally biased region" description="Basic residues" evidence="1">
    <location>
        <begin position="372"/>
        <end position="387"/>
    </location>
</feature>
<organism evidence="3 4">
    <name type="scientific">Helicostylum pulchrum</name>
    <dbReference type="NCBI Taxonomy" id="562976"/>
    <lineage>
        <taxon>Eukaryota</taxon>
        <taxon>Fungi</taxon>
        <taxon>Fungi incertae sedis</taxon>
        <taxon>Mucoromycota</taxon>
        <taxon>Mucoromycotina</taxon>
        <taxon>Mucoromycetes</taxon>
        <taxon>Mucorales</taxon>
        <taxon>Mucorineae</taxon>
        <taxon>Mucoraceae</taxon>
        <taxon>Helicostylum</taxon>
    </lineage>
</organism>
<proteinExistence type="predicted"/>
<dbReference type="CDD" id="cd23805">
    <property type="entry name" value="UBCc_UBE2T"/>
    <property type="match status" value="1"/>
</dbReference>
<dbReference type="Gene3D" id="3.10.110.10">
    <property type="entry name" value="Ubiquitin Conjugating Enzyme"/>
    <property type="match status" value="1"/>
</dbReference>
<name>A0ABP9YA16_9FUNG</name>
<evidence type="ECO:0000313" key="4">
    <source>
        <dbReference type="Proteomes" id="UP001476247"/>
    </source>
</evidence>
<gene>
    <name evidence="3" type="ORF">HPULCUR_009299</name>
</gene>
<dbReference type="Pfam" id="PF00179">
    <property type="entry name" value="UQ_con"/>
    <property type="match status" value="1"/>
</dbReference>